<feature type="compositionally biased region" description="Low complexity" evidence="1">
    <location>
        <begin position="90"/>
        <end position="101"/>
    </location>
</feature>
<dbReference type="Proteomes" id="UP000689195">
    <property type="component" value="Unassembled WGS sequence"/>
</dbReference>
<name>A0A8S1WU68_9CILI</name>
<feature type="compositionally biased region" description="Polar residues" evidence="1">
    <location>
        <begin position="102"/>
        <end position="111"/>
    </location>
</feature>
<evidence type="ECO:0000256" key="1">
    <source>
        <dbReference type="SAM" id="MobiDB-lite"/>
    </source>
</evidence>
<proteinExistence type="predicted"/>
<feature type="region of interest" description="Disordered" evidence="1">
    <location>
        <begin position="90"/>
        <end position="111"/>
    </location>
</feature>
<comment type="caution">
    <text evidence="2">The sequence shown here is derived from an EMBL/GenBank/DDBJ whole genome shotgun (WGS) entry which is preliminary data.</text>
</comment>
<protein>
    <submittedName>
        <fullName evidence="2">Uncharacterized protein</fullName>
    </submittedName>
</protein>
<keyword evidence="3" id="KW-1185">Reference proteome</keyword>
<evidence type="ECO:0000313" key="2">
    <source>
        <dbReference type="EMBL" id="CAD8192832.1"/>
    </source>
</evidence>
<gene>
    <name evidence="2" type="ORF">PPENT_87.1.T1020190</name>
</gene>
<sequence>MLLFPESRYPIENRKKSQTYHQESTIKELLSNSVGEAIKYKPSKPINSKQDYEENQYLANKNKQSYLQSNIFHDTKIQIRNDKQALQYQNNKKKQSSNLSSRVTTEPQYQQPSYVRGTLNQEFRKDDIKVENKQSQQSVLFNTLGKYYVEHKNPGKTNFMASDLTFLKHDSLRDKKLEYKEKQLEAEYQKQKSYLSQYNSTQSQSRRQSKQEQEINVKLNQIEIPKQEITGYDIVIEQKGKGFLPNQFRSIIKHNGFQIKQQENDHYIIQPLGGNNNIQSIAKYLKNYDNKAKIEKVPYQQD</sequence>
<evidence type="ECO:0000313" key="3">
    <source>
        <dbReference type="Proteomes" id="UP000689195"/>
    </source>
</evidence>
<dbReference type="EMBL" id="CAJJDO010000102">
    <property type="protein sequence ID" value="CAD8192832.1"/>
    <property type="molecule type" value="Genomic_DNA"/>
</dbReference>
<reference evidence="2" key="1">
    <citation type="submission" date="2021-01" db="EMBL/GenBank/DDBJ databases">
        <authorList>
            <consortium name="Genoscope - CEA"/>
            <person name="William W."/>
        </authorList>
    </citation>
    <scope>NUCLEOTIDE SEQUENCE</scope>
</reference>
<dbReference type="AlphaFoldDB" id="A0A8S1WU68"/>
<accession>A0A8S1WU68</accession>
<dbReference type="OrthoDB" id="294190at2759"/>
<organism evidence="2 3">
    <name type="scientific">Paramecium pentaurelia</name>
    <dbReference type="NCBI Taxonomy" id="43138"/>
    <lineage>
        <taxon>Eukaryota</taxon>
        <taxon>Sar</taxon>
        <taxon>Alveolata</taxon>
        <taxon>Ciliophora</taxon>
        <taxon>Intramacronucleata</taxon>
        <taxon>Oligohymenophorea</taxon>
        <taxon>Peniculida</taxon>
        <taxon>Parameciidae</taxon>
        <taxon>Paramecium</taxon>
    </lineage>
</organism>